<organism evidence="2 3">
    <name type="scientific">Phaeosphaeria nodorum (strain SN15 / ATCC MYA-4574 / FGSC 10173)</name>
    <name type="common">Glume blotch fungus</name>
    <name type="synonym">Parastagonospora nodorum</name>
    <dbReference type="NCBI Taxonomy" id="321614"/>
    <lineage>
        <taxon>Eukaryota</taxon>
        <taxon>Fungi</taxon>
        <taxon>Dikarya</taxon>
        <taxon>Ascomycota</taxon>
        <taxon>Pezizomycotina</taxon>
        <taxon>Dothideomycetes</taxon>
        <taxon>Pleosporomycetidae</taxon>
        <taxon>Pleosporales</taxon>
        <taxon>Pleosporineae</taxon>
        <taxon>Phaeosphaeriaceae</taxon>
        <taxon>Parastagonospora</taxon>
    </lineage>
</organism>
<evidence type="ECO:0000313" key="3">
    <source>
        <dbReference type="Proteomes" id="UP000663193"/>
    </source>
</evidence>
<sequence>MAQFGLSGLGLYRLPTLSSTTSAKTLFELVAGYTFHNGFTEPSPPSLSKDHHDISISSQAGHYQATYRKMKRLSSVWLIDSVGTPDAALVDIDLEGVQHETEEEALAQRKHDAARERDDNKVRMLTTALHSLLLDDIEAVDEDARMHILRQLVEHLLDTHAEKLPKDDDELLEQLRTAATRKTLQSTDTNTFPNLEVLFALQSVPVIPLAERRGQQEISLGELSTPHVHDEMLSWTLHSYRVREDPDFPKVPIWDERADYERQYLDSISQLSEENSLDFFAHATFMKEMRHFHLKHPNPPWDIIQGWQEESLKQCDNAFEVEILKAKEGEPFRLLAARIEYLLPTFTRLTKEDKVLPYINLEVLQAAEFVELDDSCCRRILRREMRLLLKQDLDVKSIQYECIADLNFNYPNGKLAETSDLPSKMRQAQRARIKAWTNEIEASDHINTRLYTDEVEARSEVDSSYDAPSTPGLPLGLQVAVDQGVIDFIRFEKGLPIWLSRGQDTRSPSEAHHDSYRASDDGKNLDDSQTSGEPDEEESRAGLHTTADDQDDSVFKAVTLHATNNTTRIPQLTNITAIHNGLHVPTRLLNSLRSTFDIPHPALGPDMRGMRGGMRVYSRPVPDWDADRVCNPVFARQKRAMGLLDIYNVKKDEEERIKRRKEGLAPMWEGEREVDYPPRRPVYEGGWVRKALFVEVRRERKVEQRVWETGVLDTMGNVEGSGGVMLPGLPVDQDLFGWAGVTVPRKMVGKDPVTSENQVYGEQAY</sequence>
<dbReference type="AlphaFoldDB" id="A0A7U2F6J2"/>
<feature type="compositionally biased region" description="Basic and acidic residues" evidence="1">
    <location>
        <begin position="503"/>
        <end position="526"/>
    </location>
</feature>
<reference evidence="3" key="1">
    <citation type="journal article" date="2021" name="BMC Genomics">
        <title>Chromosome-level genome assembly and manually-curated proteome of model necrotroph Parastagonospora nodorum Sn15 reveals a genome-wide trove of candidate effector homologs, and redundancy of virulence-related functions within an accessory chromosome.</title>
        <authorList>
            <person name="Bertazzoni S."/>
            <person name="Jones D.A.B."/>
            <person name="Phan H.T."/>
            <person name="Tan K.-C."/>
            <person name="Hane J.K."/>
        </authorList>
    </citation>
    <scope>NUCLEOTIDE SEQUENCE [LARGE SCALE GENOMIC DNA]</scope>
    <source>
        <strain evidence="3">SN15 / ATCC MYA-4574 / FGSC 10173)</strain>
    </source>
</reference>
<dbReference type="Proteomes" id="UP000663193">
    <property type="component" value="Chromosome 9"/>
</dbReference>
<protein>
    <submittedName>
        <fullName evidence="2">Uncharacterized protein</fullName>
    </submittedName>
</protein>
<gene>
    <name evidence="2" type="ORF">JI435_144450</name>
</gene>
<feature type="region of interest" description="Disordered" evidence="1">
    <location>
        <begin position="500"/>
        <end position="550"/>
    </location>
</feature>
<accession>A0A7U2F6J2</accession>
<evidence type="ECO:0000256" key="1">
    <source>
        <dbReference type="SAM" id="MobiDB-lite"/>
    </source>
</evidence>
<dbReference type="VEuPathDB" id="FungiDB:JI435_144450"/>
<dbReference type="EMBL" id="CP069031">
    <property type="protein sequence ID" value="QRC99536.1"/>
    <property type="molecule type" value="Genomic_DNA"/>
</dbReference>
<keyword evidence="3" id="KW-1185">Reference proteome</keyword>
<proteinExistence type="predicted"/>
<dbReference type="OrthoDB" id="3774942at2759"/>
<name>A0A7U2F6J2_PHANO</name>
<evidence type="ECO:0000313" key="2">
    <source>
        <dbReference type="EMBL" id="QRC99536.1"/>
    </source>
</evidence>